<dbReference type="PANTHER" id="PTHR22939:SF129">
    <property type="entry name" value="SERINE PROTEASE HTRA2, MITOCHONDRIAL"/>
    <property type="match status" value="1"/>
</dbReference>
<evidence type="ECO:0000256" key="2">
    <source>
        <dbReference type="SAM" id="Coils"/>
    </source>
</evidence>
<feature type="region of interest" description="Disordered" evidence="3">
    <location>
        <begin position="258"/>
        <end position="277"/>
    </location>
</feature>
<reference evidence="5" key="1">
    <citation type="submission" date="2021-05" db="EMBL/GenBank/DDBJ databases">
        <title>Energy efficiency and biological interactions define the core microbiome of deep oligotrophic groundwater.</title>
        <authorList>
            <person name="Mehrshad M."/>
            <person name="Lopez-Fernandez M."/>
            <person name="Bell E."/>
            <person name="Bernier-Latmani R."/>
            <person name="Bertilsson S."/>
            <person name="Dopson M."/>
        </authorList>
    </citation>
    <scope>NUCLEOTIDE SEQUENCE</scope>
    <source>
        <strain evidence="5">Modern_marine.mb.64</strain>
    </source>
</reference>
<feature type="domain" description="PDZ" evidence="4">
    <location>
        <begin position="15"/>
        <end position="110"/>
    </location>
</feature>
<comment type="caution">
    <text evidence="5">The sequence shown here is derived from an EMBL/GenBank/DDBJ whole genome shotgun (WGS) entry which is preliminary data.</text>
</comment>
<proteinExistence type="inferred from homology"/>
<dbReference type="SMART" id="SM00228">
    <property type="entry name" value="PDZ"/>
    <property type="match status" value="2"/>
</dbReference>
<evidence type="ECO:0000313" key="5">
    <source>
        <dbReference type="EMBL" id="MBU2690516.1"/>
    </source>
</evidence>
<accession>A0A948RTZ7</accession>
<evidence type="ECO:0000256" key="1">
    <source>
        <dbReference type="ARBA" id="ARBA00010541"/>
    </source>
</evidence>
<evidence type="ECO:0000259" key="4">
    <source>
        <dbReference type="PROSITE" id="PS50106"/>
    </source>
</evidence>
<feature type="domain" description="PDZ" evidence="4">
    <location>
        <begin position="152"/>
        <end position="246"/>
    </location>
</feature>
<organism evidence="5 6">
    <name type="scientific">Eiseniibacteriota bacterium</name>
    <dbReference type="NCBI Taxonomy" id="2212470"/>
    <lineage>
        <taxon>Bacteria</taxon>
        <taxon>Candidatus Eiseniibacteriota</taxon>
    </lineage>
</organism>
<dbReference type="PANTHER" id="PTHR22939">
    <property type="entry name" value="SERINE PROTEASE FAMILY S1C HTRA-RELATED"/>
    <property type="match status" value="1"/>
</dbReference>
<gene>
    <name evidence="5" type="ORF">KJ970_06270</name>
</gene>
<dbReference type="SUPFAM" id="SSF50156">
    <property type="entry name" value="PDZ domain-like"/>
    <property type="match status" value="2"/>
</dbReference>
<dbReference type="InterPro" id="IPR041489">
    <property type="entry name" value="PDZ_6"/>
</dbReference>
<evidence type="ECO:0000313" key="6">
    <source>
        <dbReference type="Proteomes" id="UP000777784"/>
    </source>
</evidence>
<dbReference type="Gene3D" id="2.30.42.10">
    <property type="match status" value="2"/>
</dbReference>
<feature type="compositionally biased region" description="Basic and acidic residues" evidence="3">
    <location>
        <begin position="258"/>
        <end position="270"/>
    </location>
</feature>
<keyword evidence="2" id="KW-0175">Coiled coil</keyword>
<protein>
    <submittedName>
        <fullName evidence="5">PDZ domain-containing protein</fullName>
    </submittedName>
</protein>
<sequence>MGRSLTANASTGDEEVIIQQISEAEDRRGWMGIHVQDLTSSLAEALEVEEDGVLVSEVGNASPAEKAGLKAQDVILSINGKPIQDVDELMGTMANTAPDEKIHLQIVRDGRKKEIDMTLAAKPEMDDEVYIDRFGGGSDNLDWHMLQRFPPGLRIFKGFPSKTKTRLGVNIIEPDEALASYFDISEGRGVLITKVLAESPAEEAGLKSGDVVLSVDGKEITTTKGLQAAIEEAVPGEVEMKILRKGKEMKMKVHLGEADSHDSIHRKYGDPSDQGRLPEELQEQLQEMKGQLKKLQKEMEELRKNITDKK</sequence>
<comment type="similarity">
    <text evidence="1">Belongs to the peptidase S1C family.</text>
</comment>
<dbReference type="EMBL" id="JAHJDP010000032">
    <property type="protein sequence ID" value="MBU2690516.1"/>
    <property type="molecule type" value="Genomic_DNA"/>
</dbReference>
<dbReference type="Pfam" id="PF13180">
    <property type="entry name" value="PDZ_2"/>
    <property type="match status" value="1"/>
</dbReference>
<name>A0A948RTZ7_UNCEI</name>
<feature type="coiled-coil region" evidence="2">
    <location>
        <begin position="278"/>
        <end position="305"/>
    </location>
</feature>
<dbReference type="Pfam" id="PF17820">
    <property type="entry name" value="PDZ_6"/>
    <property type="match status" value="1"/>
</dbReference>
<evidence type="ECO:0000256" key="3">
    <source>
        <dbReference type="SAM" id="MobiDB-lite"/>
    </source>
</evidence>
<dbReference type="InterPro" id="IPR036034">
    <property type="entry name" value="PDZ_sf"/>
</dbReference>
<dbReference type="AlphaFoldDB" id="A0A948RTZ7"/>
<dbReference type="PROSITE" id="PS50106">
    <property type="entry name" value="PDZ"/>
    <property type="match status" value="2"/>
</dbReference>
<dbReference type="InterPro" id="IPR001478">
    <property type="entry name" value="PDZ"/>
</dbReference>
<dbReference type="Proteomes" id="UP000777784">
    <property type="component" value="Unassembled WGS sequence"/>
</dbReference>
<dbReference type="GO" id="GO:0008236">
    <property type="term" value="F:serine-type peptidase activity"/>
    <property type="evidence" value="ECO:0007669"/>
    <property type="project" value="UniProtKB-KW"/>
</dbReference>